<feature type="transmembrane region" description="Helical" evidence="1">
    <location>
        <begin position="108"/>
        <end position="129"/>
    </location>
</feature>
<reference evidence="2 3" key="1">
    <citation type="submission" date="2018-09" db="EMBL/GenBank/DDBJ databases">
        <title>Altererythrobacter sp.Ery1 and Ery12, the genome sequencing of novel strains in genus Alterythrobacter.</title>
        <authorList>
            <person name="Cheng H."/>
            <person name="Wu Y.-H."/>
            <person name="Fang C."/>
            <person name="Xu X.-W."/>
        </authorList>
    </citation>
    <scope>NUCLEOTIDE SEQUENCE [LARGE SCALE GENOMIC DNA]</scope>
    <source>
        <strain evidence="2 3">Ery12</strain>
    </source>
</reference>
<keyword evidence="1" id="KW-0472">Membrane</keyword>
<organism evidence="2 3">
    <name type="scientific">Tsuneonella suprasediminis</name>
    <dbReference type="NCBI Taxonomy" id="2306996"/>
    <lineage>
        <taxon>Bacteria</taxon>
        <taxon>Pseudomonadati</taxon>
        <taxon>Pseudomonadota</taxon>
        <taxon>Alphaproteobacteria</taxon>
        <taxon>Sphingomonadales</taxon>
        <taxon>Erythrobacteraceae</taxon>
        <taxon>Tsuneonella</taxon>
    </lineage>
</organism>
<dbReference type="AlphaFoldDB" id="A0A419R647"/>
<gene>
    <name evidence="2" type="ORF">D6858_00035</name>
</gene>
<accession>A0A419R647</accession>
<protein>
    <recommendedName>
        <fullName evidence="4">DUF1269 domain-containing protein</fullName>
    </recommendedName>
</protein>
<sequence>MLLRTLFRNDPSPSVAKLRESSVLCVHFQSERLRDKFARQFENAREIDRVKNEKLVIALFARPELARDAVSDLEAHGVPNSAISVLWRADDFMGTGGARYEGHSARSVAAATVAGGLFGSILGVTTLAIPGVGPVVMAGPLAVALVSQVSALSGIIGATGGAIARMLSDQDVEGREPSFFETGINQGRIFVAVDPDVIELDRGQLTEILQSRGGQVATKSH</sequence>
<keyword evidence="1" id="KW-0812">Transmembrane</keyword>
<comment type="caution">
    <text evidence="2">The sequence shown here is derived from an EMBL/GenBank/DDBJ whole genome shotgun (WGS) entry which is preliminary data.</text>
</comment>
<dbReference type="InterPro" id="IPR052948">
    <property type="entry name" value="Low_temp-induced_all0457"/>
</dbReference>
<evidence type="ECO:0000313" key="3">
    <source>
        <dbReference type="Proteomes" id="UP000284322"/>
    </source>
</evidence>
<dbReference type="Proteomes" id="UP000284322">
    <property type="component" value="Unassembled WGS sequence"/>
</dbReference>
<evidence type="ECO:0008006" key="4">
    <source>
        <dbReference type="Google" id="ProtNLM"/>
    </source>
</evidence>
<feature type="transmembrane region" description="Helical" evidence="1">
    <location>
        <begin position="135"/>
        <end position="158"/>
    </location>
</feature>
<evidence type="ECO:0000313" key="2">
    <source>
        <dbReference type="EMBL" id="RJX71786.1"/>
    </source>
</evidence>
<dbReference type="PANTHER" id="PTHR36109:SF2">
    <property type="entry name" value="MEMBRANE PROTEIN"/>
    <property type="match status" value="1"/>
</dbReference>
<dbReference type="PANTHER" id="PTHR36109">
    <property type="entry name" value="MEMBRANE PROTEIN-RELATED"/>
    <property type="match status" value="1"/>
</dbReference>
<name>A0A419R647_9SPHN</name>
<keyword evidence="1" id="KW-1133">Transmembrane helix</keyword>
<dbReference type="EMBL" id="RAHJ01000001">
    <property type="protein sequence ID" value="RJX71786.1"/>
    <property type="molecule type" value="Genomic_DNA"/>
</dbReference>
<proteinExistence type="predicted"/>
<keyword evidence="3" id="KW-1185">Reference proteome</keyword>
<evidence type="ECO:0000256" key="1">
    <source>
        <dbReference type="SAM" id="Phobius"/>
    </source>
</evidence>